<evidence type="ECO:0000256" key="1">
    <source>
        <dbReference type="ARBA" id="ARBA00023002"/>
    </source>
</evidence>
<dbReference type="SUPFAM" id="SSF54373">
    <property type="entry name" value="FAD-linked reductases, C-terminal domain"/>
    <property type="match status" value="1"/>
</dbReference>
<dbReference type="InterPro" id="IPR006076">
    <property type="entry name" value="FAD-dep_OxRdtase"/>
</dbReference>
<gene>
    <name evidence="3" type="ORF">TcarDRAFT_0160</name>
</gene>
<dbReference type="Gene3D" id="3.50.50.60">
    <property type="entry name" value="FAD/NAD(P)-binding domain"/>
    <property type="match status" value="1"/>
</dbReference>
<feature type="domain" description="FAD dependent oxidoreductase" evidence="2">
    <location>
        <begin position="7"/>
        <end position="368"/>
    </location>
</feature>
<dbReference type="RefSeq" id="WP_007290574.1">
    <property type="nucleotide sequence ID" value="NZ_AAWL01000034.1"/>
</dbReference>
<protein>
    <submittedName>
        <fullName evidence="3">FAD dependent oxidoreductase</fullName>
    </submittedName>
</protein>
<reference evidence="3 4" key="2">
    <citation type="submission" date="2007-01" db="EMBL/GenBank/DDBJ databases">
        <title>Sequencing of the draft genome and assembly of Thermosinus carboxydivorans Nor1.</title>
        <authorList>
            <consortium name="US DOE Joint Genome Institute (JGI-PGF)"/>
            <person name="Copeland A."/>
            <person name="Lucas S."/>
            <person name="Lapidus A."/>
            <person name="Barry K."/>
            <person name="Glavina del Rio T."/>
            <person name="Dalin E."/>
            <person name="Tice H."/>
            <person name="Bruce D."/>
            <person name="Pitluck S."/>
            <person name="Richardson P."/>
        </authorList>
    </citation>
    <scope>NUCLEOTIDE SEQUENCE [LARGE SCALE GENOMIC DNA]</scope>
    <source>
        <strain evidence="3 4">Nor1</strain>
    </source>
</reference>
<dbReference type="PROSITE" id="PS51257">
    <property type="entry name" value="PROKAR_LIPOPROTEIN"/>
    <property type="match status" value="1"/>
</dbReference>
<evidence type="ECO:0000259" key="2">
    <source>
        <dbReference type="Pfam" id="PF01266"/>
    </source>
</evidence>
<name>A1HU70_9FIRM</name>
<comment type="caution">
    <text evidence="3">The sequence shown here is derived from an EMBL/GenBank/DDBJ whole genome shotgun (WGS) entry which is preliminary data.</text>
</comment>
<dbReference type="SUPFAM" id="SSF51905">
    <property type="entry name" value="FAD/NAD(P)-binding domain"/>
    <property type="match status" value="1"/>
</dbReference>
<dbReference type="Proteomes" id="UP000005139">
    <property type="component" value="Unassembled WGS sequence"/>
</dbReference>
<evidence type="ECO:0000313" key="3">
    <source>
        <dbReference type="EMBL" id="EAX46413.1"/>
    </source>
</evidence>
<dbReference type="AlphaFoldDB" id="A1HU70"/>
<dbReference type="PANTHER" id="PTHR13847:SF287">
    <property type="entry name" value="FAD-DEPENDENT OXIDOREDUCTASE DOMAIN-CONTAINING PROTEIN 1"/>
    <property type="match status" value="1"/>
</dbReference>
<keyword evidence="1" id="KW-0560">Oxidoreductase</keyword>
<dbReference type="PANTHER" id="PTHR13847">
    <property type="entry name" value="SARCOSINE DEHYDROGENASE-RELATED"/>
    <property type="match status" value="1"/>
</dbReference>
<dbReference type="GO" id="GO:0005737">
    <property type="term" value="C:cytoplasm"/>
    <property type="evidence" value="ECO:0007669"/>
    <property type="project" value="TreeGrafter"/>
</dbReference>
<proteinExistence type="predicted"/>
<dbReference type="Gene3D" id="3.30.9.10">
    <property type="entry name" value="D-Amino Acid Oxidase, subunit A, domain 2"/>
    <property type="match status" value="1"/>
</dbReference>
<organism evidence="3 4">
    <name type="scientific">Thermosinus carboxydivorans Nor1</name>
    <dbReference type="NCBI Taxonomy" id="401526"/>
    <lineage>
        <taxon>Bacteria</taxon>
        <taxon>Bacillati</taxon>
        <taxon>Bacillota</taxon>
        <taxon>Negativicutes</taxon>
        <taxon>Selenomonadales</taxon>
        <taxon>Sporomusaceae</taxon>
        <taxon>Thermosinus</taxon>
    </lineage>
</organism>
<reference evidence="3 4" key="1">
    <citation type="submission" date="2007-01" db="EMBL/GenBank/DDBJ databases">
        <title>Annotation of the draft genome assembly of Thermosinus carboxydivorans Nor1.</title>
        <authorList>
            <consortium name="US DOE Joint Genome Institute (JGI-ORNL)"/>
            <person name="Larimer F."/>
            <person name="Land M."/>
            <person name="Hauser L."/>
        </authorList>
    </citation>
    <scope>NUCLEOTIDE SEQUENCE [LARGE SCALE GENOMIC DNA]</scope>
    <source>
        <strain evidence="3 4">Nor1</strain>
    </source>
</reference>
<evidence type="ECO:0000313" key="4">
    <source>
        <dbReference type="Proteomes" id="UP000005139"/>
    </source>
</evidence>
<dbReference type="Pfam" id="PF01266">
    <property type="entry name" value="DAO"/>
    <property type="match status" value="1"/>
</dbReference>
<keyword evidence="4" id="KW-1185">Reference proteome</keyword>
<dbReference type="OrthoDB" id="9794226at2"/>
<accession>A1HU70</accession>
<dbReference type="InterPro" id="IPR036188">
    <property type="entry name" value="FAD/NAD-bd_sf"/>
</dbReference>
<dbReference type="EMBL" id="AAWL01000034">
    <property type="protein sequence ID" value="EAX46413.1"/>
    <property type="molecule type" value="Genomic_DNA"/>
</dbReference>
<sequence length="374" mass="39259">MTSRANVVVIGGGVIGTACAYYAAKAGHKVTLLERETIAGGTSGACDGFIIMQSKAPGPHLELALESAALYRTLSEELEYDLEYKPCGGMIIIEDEIQAALMAEVVAKQRAAGLAVEMLPISEVRRREPLLAADLWGATYSPVDAQVNPILVAQGFSQAARRLGAAIRTGVEVTGLIVEQGRVRGVATAKGERLSADVVVNAAGVWAPALVKPHGVDLPITPRRGQILVSEPLPPMISHVLLCACYLTAKYRPQDLDQRSRHHRLGVGLAVEQAATGGLLIGSTREFVGFDRRTTLAGLAAVASHVARILPALAGVNIIRSFAGLRPHTPTGLPLLGPLPELPGLIMAAGHEGDGIALAPITGKRVAEYIKASE</sequence>
<dbReference type="GO" id="GO:0016491">
    <property type="term" value="F:oxidoreductase activity"/>
    <property type="evidence" value="ECO:0007669"/>
    <property type="project" value="UniProtKB-KW"/>
</dbReference>
<dbReference type="eggNOG" id="COG0665">
    <property type="taxonomic scope" value="Bacteria"/>
</dbReference>